<comment type="caution">
    <text evidence="1">The sequence shown here is derived from an EMBL/GenBank/DDBJ whole genome shotgun (WGS) entry which is preliminary data.</text>
</comment>
<gene>
    <name evidence="1" type="ORF">S01H1_46742</name>
</gene>
<name>X0UX57_9ZZZZ</name>
<reference evidence="1" key="1">
    <citation type="journal article" date="2014" name="Front. Microbiol.">
        <title>High frequency of phylogenetically diverse reductive dehalogenase-homologous genes in deep subseafloor sedimentary metagenomes.</title>
        <authorList>
            <person name="Kawai M."/>
            <person name="Futagami T."/>
            <person name="Toyoda A."/>
            <person name="Takaki Y."/>
            <person name="Nishi S."/>
            <person name="Hori S."/>
            <person name="Arai W."/>
            <person name="Tsubouchi T."/>
            <person name="Morono Y."/>
            <person name="Uchiyama I."/>
            <person name="Ito T."/>
            <person name="Fujiyama A."/>
            <person name="Inagaki F."/>
            <person name="Takami H."/>
        </authorList>
    </citation>
    <scope>NUCLEOTIDE SEQUENCE</scope>
    <source>
        <strain evidence="1">Expedition CK06-06</strain>
    </source>
</reference>
<sequence>QLEKTKEVAYKKDKVKEIIYNKVEVISIIDDKIGGEDIPRTRPRIREILEPNKVIQIKWITAKARII</sequence>
<proteinExistence type="predicted"/>
<organism evidence="1">
    <name type="scientific">marine sediment metagenome</name>
    <dbReference type="NCBI Taxonomy" id="412755"/>
    <lineage>
        <taxon>unclassified sequences</taxon>
        <taxon>metagenomes</taxon>
        <taxon>ecological metagenomes</taxon>
    </lineage>
</organism>
<evidence type="ECO:0000313" key="1">
    <source>
        <dbReference type="EMBL" id="GAG10345.1"/>
    </source>
</evidence>
<protein>
    <submittedName>
        <fullName evidence="1">Uncharacterized protein</fullName>
    </submittedName>
</protein>
<accession>X0UX57</accession>
<dbReference type="EMBL" id="BARS01029940">
    <property type="protein sequence ID" value="GAG10345.1"/>
    <property type="molecule type" value="Genomic_DNA"/>
</dbReference>
<dbReference type="AlphaFoldDB" id="X0UX57"/>
<feature type="non-terminal residue" evidence="1">
    <location>
        <position position="1"/>
    </location>
</feature>